<feature type="transmembrane region" description="Helical" evidence="7">
    <location>
        <begin position="181"/>
        <end position="201"/>
    </location>
</feature>
<comment type="similarity">
    <text evidence="2 7">Belongs to the XK family.</text>
</comment>
<feature type="compositionally biased region" description="Polar residues" evidence="8">
    <location>
        <begin position="1209"/>
        <end position="1231"/>
    </location>
</feature>
<evidence type="ECO:0000313" key="9">
    <source>
        <dbReference type="EnsemblMetazoa" id="XP_030838531"/>
    </source>
</evidence>
<feature type="region of interest" description="Disordered" evidence="8">
    <location>
        <begin position="1095"/>
        <end position="1122"/>
    </location>
</feature>
<dbReference type="OMA" id="LKWITHI"/>
<feature type="compositionally biased region" description="Basic and acidic residues" evidence="8">
    <location>
        <begin position="437"/>
        <end position="448"/>
    </location>
</feature>
<proteinExistence type="inferred from homology"/>
<reference evidence="9" key="2">
    <citation type="submission" date="2021-01" db="UniProtKB">
        <authorList>
            <consortium name="EnsemblMetazoa"/>
        </authorList>
    </citation>
    <scope>IDENTIFICATION</scope>
</reference>
<evidence type="ECO:0000313" key="10">
    <source>
        <dbReference type="Proteomes" id="UP000007110"/>
    </source>
</evidence>
<feature type="compositionally biased region" description="Basic and acidic residues" evidence="8">
    <location>
        <begin position="1105"/>
        <end position="1121"/>
    </location>
</feature>
<sequence>METEEVEPAPGENKNKMGKEEEDPEEDHESPFKNCTFNVFDAVFVLISMGLLVADLVTDMIVTCKYFTGGDMTWGALTLGFILVPSIILQVFSIRWYLVDDEMSALKWITHICQAGPLHRYVNLFVTGMEARRTRDALDFERLFNQQSDVCMLRLFESFMESAPQVVLQLYIMVATNDENFWTGTSAAVSLFSLCWALGAYSRAHRKVRRDKKVVSWPGLVLQTLWRIGMISSRVMALVLFASVFKAYIFLAVGIHWIGMMVWVHLQKTDFCTHPLEERLFNCVVAVIYIFCFFNLKEGKSRKRVLVFYSIMFVENTVLLLVWYSYRTIGEWYNVAGFTIVFGGYGIGVVSMILYYRYLHPRNDFTLCGPKPEKEPSRSLNTTPSMSPASSPAALFSPELYRHGHSPSPKQQRRSDVNHNDNAASPLARPLSQTSIHLDDDFDKEHGVPQRSGKVKGQGHKVGRGDSIVRKSKSESCVSFNENETISPKVHLDKSTAGNSSVLMNASLMASFRCEISGFGTDLVQKFDDWRDHSRLTNHSVMSAGGKSGNLTRSLGSMLDQSHVPSPAAAHCIDSADAARTPFSPDLQQMPEIADSPNQIMTAYEAQQIYDSILGIHHPRRNSKRKLKFDDDPGKASGRTRSKSGNAVVHGKPAQKETGNRSGDGGFGNGGPQRVVVTRKYVKDGCCVGRIGTSGQLLDQSKQSHHPVPNLGTKNRDKCSEGSHKILTHPANNAVVETKTKEIYPDNGKKIETETTNFQAVKVDMPIDLEGAKPLQGSKDNHDLGHVINEKQKGIQNQNKPSILIVDVNSARAEHETQIGIAAPRLRAALSRDLFKAKERVISRSSHITNKADVHNEGCDKPVSVLGCKSDNVKGIVAYHDEFPIVVGRPAEYNEEIAIDASKSEPNAHAQSTKDLQCATTVLNSNDKTKQGHNIYVKHSGKLSSGLEDSRITEREEEDNRDPCENSNAKAQRNSPTKAGKLLGSLSPKAAIFSTSQGRFNGSHSPLIGGERDPGGSRHKYHGRSPAGKTALKRVRSLKGSVPLDSLSLPQGSSPARDDSGKGHSEHERTPIANLKGKIKRALSIKAKIPYEGEVHVDSSPSIKSHLDHDPRRNDNHKTEKALNTISSPQVNVDKASELVMRERPVLVENQQSAPKSAFSPQKFEAISQSNKINPPQKTGVEPYSLPTTTLSSPRGEENRGFAPVSGNMIMNTSPQKNTENTKKYSGSPQKTGKEHLSLSKGTRVRTPGKENRGFQPGTVKGTVSRQTNNKLGSPTGKKPPRRSLNRIPTNLVADNVARFDSPSK</sequence>
<feature type="transmembrane region" description="Helical" evidence="7">
    <location>
        <begin position="235"/>
        <end position="259"/>
    </location>
</feature>
<dbReference type="EnsemblMetazoa" id="XM_030982671">
    <property type="protein sequence ID" value="XP_030838531"/>
    <property type="gene ID" value="LOC590700"/>
</dbReference>
<evidence type="ECO:0000256" key="4">
    <source>
        <dbReference type="ARBA" id="ARBA00022692"/>
    </source>
</evidence>
<keyword evidence="6 7" id="KW-0472">Membrane</keyword>
<feature type="compositionally biased region" description="Polar residues" evidence="8">
    <location>
        <begin position="1167"/>
        <end position="1177"/>
    </location>
</feature>
<organism evidence="9 10">
    <name type="scientific">Strongylocentrotus purpuratus</name>
    <name type="common">Purple sea urchin</name>
    <dbReference type="NCBI Taxonomy" id="7668"/>
    <lineage>
        <taxon>Eukaryota</taxon>
        <taxon>Metazoa</taxon>
        <taxon>Echinodermata</taxon>
        <taxon>Eleutherozoa</taxon>
        <taxon>Echinozoa</taxon>
        <taxon>Echinoidea</taxon>
        <taxon>Euechinoidea</taxon>
        <taxon>Echinacea</taxon>
        <taxon>Camarodonta</taxon>
        <taxon>Echinidea</taxon>
        <taxon>Strongylocentrotidae</taxon>
        <taxon>Strongylocentrotus</taxon>
    </lineage>
</organism>
<dbReference type="OrthoDB" id="6356248at2759"/>
<feature type="region of interest" description="Disordered" evidence="8">
    <location>
        <begin position="940"/>
        <end position="982"/>
    </location>
</feature>
<feature type="compositionally biased region" description="Basic residues" evidence="8">
    <location>
        <begin position="453"/>
        <end position="462"/>
    </location>
</feature>
<dbReference type="Proteomes" id="UP000007110">
    <property type="component" value="Unassembled WGS sequence"/>
</dbReference>
<feature type="region of interest" description="Disordered" evidence="8">
    <location>
        <begin position="996"/>
        <end position="1075"/>
    </location>
</feature>
<feature type="region of interest" description="Disordered" evidence="8">
    <location>
        <begin position="621"/>
        <end position="673"/>
    </location>
</feature>
<feature type="compositionally biased region" description="Low complexity" evidence="8">
    <location>
        <begin position="384"/>
        <end position="398"/>
    </location>
</feature>
<feature type="transmembrane region" description="Helical" evidence="7">
    <location>
        <begin position="42"/>
        <end position="62"/>
    </location>
</feature>
<name>A0A7M7NLQ5_STRPU</name>
<evidence type="ECO:0000256" key="2">
    <source>
        <dbReference type="ARBA" id="ARBA00008789"/>
    </source>
</evidence>
<dbReference type="GO" id="GO:0005886">
    <property type="term" value="C:plasma membrane"/>
    <property type="evidence" value="ECO:0007669"/>
    <property type="project" value="UniProtKB-SubCell"/>
</dbReference>
<comment type="subcellular location">
    <subcellularLocation>
        <location evidence="1">Cell membrane</location>
        <topology evidence="1">Multi-pass membrane protein</topology>
    </subcellularLocation>
    <subcellularLocation>
        <location evidence="7">Membrane</location>
        <topology evidence="7">Multi-pass membrane protein</topology>
    </subcellularLocation>
</comment>
<dbReference type="InParanoid" id="A0A7M7NLQ5"/>
<feature type="transmembrane region" description="Helical" evidence="7">
    <location>
        <begin position="74"/>
        <end position="98"/>
    </location>
</feature>
<dbReference type="GeneID" id="590700"/>
<accession>A0A7M7NLQ5</accession>
<feature type="region of interest" description="Disordered" evidence="8">
    <location>
        <begin position="698"/>
        <end position="724"/>
    </location>
</feature>
<evidence type="ECO:0000256" key="7">
    <source>
        <dbReference type="RuleBase" id="RU910716"/>
    </source>
</evidence>
<feature type="transmembrane region" description="Helical" evidence="7">
    <location>
        <begin position="305"/>
        <end position="326"/>
    </location>
</feature>
<keyword evidence="4 7" id="KW-0812">Transmembrane</keyword>
<feature type="compositionally biased region" description="Polar residues" evidence="8">
    <location>
        <begin position="1262"/>
        <end position="1273"/>
    </location>
</feature>
<dbReference type="KEGG" id="spu:590700"/>
<feature type="region of interest" description="Disordered" evidence="8">
    <location>
        <begin position="369"/>
        <end position="468"/>
    </location>
</feature>
<feature type="region of interest" description="Disordered" evidence="8">
    <location>
        <begin position="1147"/>
        <end position="1305"/>
    </location>
</feature>
<evidence type="ECO:0000256" key="1">
    <source>
        <dbReference type="ARBA" id="ARBA00004651"/>
    </source>
</evidence>
<feature type="region of interest" description="Disordered" evidence="8">
    <location>
        <begin position="1"/>
        <end position="30"/>
    </location>
</feature>
<keyword evidence="10" id="KW-1185">Reference proteome</keyword>
<dbReference type="PANTHER" id="PTHR16024:SF28">
    <property type="entry name" value="XK-RELATED PROTEIN"/>
    <property type="match status" value="1"/>
</dbReference>
<feature type="compositionally biased region" description="Basic and acidic residues" evidence="8">
    <location>
        <begin position="714"/>
        <end position="724"/>
    </location>
</feature>
<dbReference type="InterPro" id="IPR050895">
    <property type="entry name" value="XK-related_scramblase"/>
</dbReference>
<keyword evidence="5 7" id="KW-1133">Transmembrane helix</keyword>
<protein>
    <recommendedName>
        <fullName evidence="7">XK-related protein</fullName>
    </recommendedName>
</protein>
<feature type="transmembrane region" description="Helical" evidence="7">
    <location>
        <begin position="332"/>
        <end position="356"/>
    </location>
</feature>
<dbReference type="InterPro" id="IPR018629">
    <property type="entry name" value="XK-rel"/>
</dbReference>
<feature type="compositionally biased region" description="Basic and acidic residues" evidence="8">
    <location>
        <begin position="1056"/>
        <end position="1070"/>
    </location>
</feature>
<dbReference type="GO" id="GO:0016020">
    <property type="term" value="C:membrane"/>
    <property type="evidence" value="ECO:0000318"/>
    <property type="project" value="GO_Central"/>
</dbReference>
<dbReference type="PANTHER" id="PTHR16024">
    <property type="entry name" value="XK-RELATED PROTEIN"/>
    <property type="match status" value="1"/>
</dbReference>
<keyword evidence="3" id="KW-1003">Cell membrane</keyword>
<reference evidence="10" key="1">
    <citation type="submission" date="2015-02" db="EMBL/GenBank/DDBJ databases">
        <title>Genome sequencing for Strongylocentrotus purpuratus.</title>
        <authorList>
            <person name="Murali S."/>
            <person name="Liu Y."/>
            <person name="Vee V."/>
            <person name="English A."/>
            <person name="Wang M."/>
            <person name="Skinner E."/>
            <person name="Han Y."/>
            <person name="Muzny D.M."/>
            <person name="Worley K.C."/>
            <person name="Gibbs R.A."/>
        </authorList>
    </citation>
    <scope>NUCLEOTIDE SEQUENCE</scope>
</reference>
<dbReference type="RefSeq" id="XP_030838531.1">
    <property type="nucleotide sequence ID" value="XM_030982671.1"/>
</dbReference>
<dbReference type="Pfam" id="PF09815">
    <property type="entry name" value="XK-related"/>
    <property type="match status" value="1"/>
</dbReference>
<feature type="compositionally biased region" description="Polar residues" evidence="8">
    <location>
        <begin position="965"/>
        <end position="977"/>
    </location>
</feature>
<evidence type="ECO:0000256" key="5">
    <source>
        <dbReference type="ARBA" id="ARBA00022989"/>
    </source>
</evidence>
<feature type="compositionally biased region" description="Gly residues" evidence="8">
    <location>
        <begin position="662"/>
        <end position="671"/>
    </location>
</feature>
<evidence type="ECO:0000256" key="6">
    <source>
        <dbReference type="ARBA" id="ARBA00023136"/>
    </source>
</evidence>
<evidence type="ECO:0000256" key="8">
    <source>
        <dbReference type="SAM" id="MobiDB-lite"/>
    </source>
</evidence>
<evidence type="ECO:0000256" key="3">
    <source>
        <dbReference type="ARBA" id="ARBA00022475"/>
    </source>
</evidence>